<dbReference type="Proteomes" id="UP001436297">
    <property type="component" value="Chromosome"/>
</dbReference>
<accession>A0ABZ3E9F7</accession>
<dbReference type="PANTHER" id="PTHR30087">
    <property type="entry name" value="INNER MEMBRANE PROTEIN"/>
    <property type="match status" value="1"/>
</dbReference>
<evidence type="ECO:0000313" key="1">
    <source>
        <dbReference type="EMBL" id="XAF69549.1"/>
    </source>
</evidence>
<proteinExistence type="predicted"/>
<dbReference type="RefSeq" id="WP_251519250.1">
    <property type="nucleotide sequence ID" value="NZ_CP128355.1"/>
</dbReference>
<dbReference type="EMBL" id="CP128355">
    <property type="protein sequence ID" value="XAF69549.1"/>
    <property type="molecule type" value="Genomic_DNA"/>
</dbReference>
<sequence length="153" mass="16445">MILISACLIGEAVRYDGGHKLDQRLKDLVDKGEAITACPELLGGLSVPREPSEIVGGDGFDVWNDEAKVMTVTGRDVTEAFKTGAKQTLKIIQSFECDTVVLKSNSPSCGTRTIYNGQFNGGKTAGPGVLSALLSEYNIRVYDEVEFLATLVE</sequence>
<protein>
    <submittedName>
        <fullName evidence="1">DUF523 domain-containing protein</fullName>
    </submittedName>
</protein>
<gene>
    <name evidence="1" type="ORF">QQM35_05600</name>
</gene>
<name>A0ABZ3E9F7_9STAP</name>
<keyword evidence="2" id="KW-1185">Reference proteome</keyword>
<dbReference type="InterPro" id="IPR007553">
    <property type="entry name" value="2-thiour_desulf"/>
</dbReference>
<evidence type="ECO:0000313" key="2">
    <source>
        <dbReference type="Proteomes" id="UP001436297"/>
    </source>
</evidence>
<dbReference type="PANTHER" id="PTHR30087:SF1">
    <property type="entry name" value="HYPOTHETICAL CYTOSOLIC PROTEIN"/>
    <property type="match status" value="1"/>
</dbReference>
<organism evidence="1 2">
    <name type="scientific">Staphylococcus hsinchuensis</name>
    <dbReference type="NCBI Taxonomy" id="3051183"/>
    <lineage>
        <taxon>Bacteria</taxon>
        <taxon>Bacillati</taxon>
        <taxon>Bacillota</taxon>
        <taxon>Bacilli</taxon>
        <taxon>Bacillales</taxon>
        <taxon>Staphylococcaceae</taxon>
        <taxon>Staphylococcus</taxon>
    </lineage>
</organism>
<dbReference type="Pfam" id="PF04463">
    <property type="entry name" value="2-thiour_desulf"/>
    <property type="match status" value="1"/>
</dbReference>
<reference evidence="1 2" key="1">
    <citation type="journal article" date="2024" name="Pathogens">
        <title>Staphylococcus hsinchuensis sp. nov., Isolated from Soymilk.</title>
        <authorList>
            <person name="Wang Y.T."/>
            <person name="Lin Y.C."/>
            <person name="Hsieh Y.H."/>
            <person name="Lin Y.T."/>
            <person name="Hamada M."/>
            <person name="Chen C.C."/>
            <person name="Liou J.S."/>
            <person name="Lee A.Y."/>
            <person name="Zhang W.L."/>
            <person name="Chen Y.T."/>
            <person name="Huang C.H."/>
        </authorList>
    </citation>
    <scope>NUCLEOTIDE SEQUENCE [LARGE SCALE GENOMIC DNA]</scope>
    <source>
        <strain evidence="1 2">H164</strain>
    </source>
</reference>